<sequence>MAAGTYQNWRDVADLAMDAIAKDPDAWGDAGAGKNCRSRLIYLYNRRTGQLVRTQIVIQLSAHQSGKSNRIITAYPRGHQC</sequence>
<gene>
    <name evidence="1" type="ORF">GCM10012275_63380</name>
</gene>
<reference evidence="1" key="1">
    <citation type="journal article" date="2014" name="Int. J. Syst. Evol. Microbiol.">
        <title>Complete genome sequence of Corynebacterium casei LMG S-19264T (=DSM 44701T), isolated from a smear-ripened cheese.</title>
        <authorList>
            <consortium name="US DOE Joint Genome Institute (JGI-PGF)"/>
            <person name="Walter F."/>
            <person name="Albersmeier A."/>
            <person name="Kalinowski J."/>
            <person name="Ruckert C."/>
        </authorList>
    </citation>
    <scope>NUCLEOTIDE SEQUENCE</scope>
    <source>
        <strain evidence="1">CGMCC 4.5737</strain>
    </source>
</reference>
<proteinExistence type="predicted"/>
<organism evidence="1 2">
    <name type="scientific">Longimycelium tulufanense</name>
    <dbReference type="NCBI Taxonomy" id="907463"/>
    <lineage>
        <taxon>Bacteria</taxon>
        <taxon>Bacillati</taxon>
        <taxon>Actinomycetota</taxon>
        <taxon>Actinomycetes</taxon>
        <taxon>Pseudonocardiales</taxon>
        <taxon>Pseudonocardiaceae</taxon>
        <taxon>Longimycelium</taxon>
    </lineage>
</organism>
<evidence type="ECO:0000313" key="2">
    <source>
        <dbReference type="Proteomes" id="UP000637578"/>
    </source>
</evidence>
<dbReference type="Proteomes" id="UP000637578">
    <property type="component" value="Unassembled WGS sequence"/>
</dbReference>
<dbReference type="AlphaFoldDB" id="A0A8J3FYQ9"/>
<comment type="caution">
    <text evidence="1">The sequence shown here is derived from an EMBL/GenBank/DDBJ whole genome shotgun (WGS) entry which is preliminary data.</text>
</comment>
<reference evidence="1" key="2">
    <citation type="submission" date="2020-09" db="EMBL/GenBank/DDBJ databases">
        <authorList>
            <person name="Sun Q."/>
            <person name="Zhou Y."/>
        </authorList>
    </citation>
    <scope>NUCLEOTIDE SEQUENCE</scope>
    <source>
        <strain evidence="1">CGMCC 4.5737</strain>
    </source>
</reference>
<protein>
    <submittedName>
        <fullName evidence="1">Uncharacterized protein</fullName>
    </submittedName>
</protein>
<name>A0A8J3FYQ9_9PSEU</name>
<dbReference type="EMBL" id="BMMK01000067">
    <property type="protein sequence ID" value="GGM84059.1"/>
    <property type="molecule type" value="Genomic_DNA"/>
</dbReference>
<accession>A0A8J3FYQ9</accession>
<evidence type="ECO:0000313" key="1">
    <source>
        <dbReference type="EMBL" id="GGM84059.1"/>
    </source>
</evidence>
<keyword evidence="2" id="KW-1185">Reference proteome</keyword>